<evidence type="ECO:0000259" key="1">
    <source>
        <dbReference type="Pfam" id="PF13966"/>
    </source>
</evidence>
<feature type="domain" description="Reverse transcriptase zinc-binding" evidence="1">
    <location>
        <begin position="195"/>
        <end position="239"/>
    </location>
</feature>
<dbReference type="AlphaFoldDB" id="A0AAV0GK65"/>
<protein>
    <recommendedName>
        <fullName evidence="1">Reverse transcriptase zinc-binding domain-containing protein</fullName>
    </recommendedName>
</protein>
<organism evidence="2 3">
    <name type="scientific">Cuscuta epithymum</name>
    <dbReference type="NCBI Taxonomy" id="186058"/>
    <lineage>
        <taxon>Eukaryota</taxon>
        <taxon>Viridiplantae</taxon>
        <taxon>Streptophyta</taxon>
        <taxon>Embryophyta</taxon>
        <taxon>Tracheophyta</taxon>
        <taxon>Spermatophyta</taxon>
        <taxon>Magnoliopsida</taxon>
        <taxon>eudicotyledons</taxon>
        <taxon>Gunneridae</taxon>
        <taxon>Pentapetalae</taxon>
        <taxon>asterids</taxon>
        <taxon>lamiids</taxon>
        <taxon>Solanales</taxon>
        <taxon>Convolvulaceae</taxon>
        <taxon>Cuscuteae</taxon>
        <taxon>Cuscuta</taxon>
        <taxon>Cuscuta subgen. Cuscuta</taxon>
    </lineage>
</organism>
<reference evidence="2" key="1">
    <citation type="submission" date="2022-07" db="EMBL/GenBank/DDBJ databases">
        <authorList>
            <person name="Macas J."/>
            <person name="Novak P."/>
            <person name="Neumann P."/>
        </authorList>
    </citation>
    <scope>NUCLEOTIDE SEQUENCE</scope>
</reference>
<evidence type="ECO:0000313" key="3">
    <source>
        <dbReference type="Proteomes" id="UP001152523"/>
    </source>
</evidence>
<accession>A0AAV0GK65</accession>
<dbReference type="Proteomes" id="UP001152523">
    <property type="component" value="Unassembled WGS sequence"/>
</dbReference>
<dbReference type="EMBL" id="CAMAPF010001168">
    <property type="protein sequence ID" value="CAH9148360.1"/>
    <property type="molecule type" value="Genomic_DNA"/>
</dbReference>
<evidence type="ECO:0000313" key="2">
    <source>
        <dbReference type="EMBL" id="CAH9148360.1"/>
    </source>
</evidence>
<dbReference type="PANTHER" id="PTHR33116">
    <property type="entry name" value="REVERSE TRANSCRIPTASE ZINC-BINDING DOMAIN-CONTAINING PROTEIN-RELATED-RELATED"/>
    <property type="match status" value="1"/>
</dbReference>
<gene>
    <name evidence="2" type="ORF">CEPIT_LOCUS44455</name>
</gene>
<dbReference type="Pfam" id="PF13966">
    <property type="entry name" value="zf-RVT"/>
    <property type="match status" value="1"/>
</dbReference>
<dbReference type="PANTHER" id="PTHR33116:SF80">
    <property type="entry name" value="REVERSE TRANSCRIPTASE ZINC-BINDING DOMAIN-CONTAINING PROTEIN"/>
    <property type="match status" value="1"/>
</dbReference>
<sequence length="282" mass="32029">MKATTLPFKYLGVHIHKGVTRMGHCKDLLQAFDNKLNSWGQKMLSQGGRLILIKHVLGSIPLHILAVTGIPQTVKSMLNKKISNFFWGFKDNRPKQHWISFKKMCRPTESGGVGIRSFDQSQQVSALKLWWEFQVGQSNWAFLMRNKYGRRTLGEAKSVDSPTWKTICQISVKAEAMVDRGDSSIKWKHTSEGVFSSKSAYKAITQEGRGNLTYTSIWHRKQVPKIKVFLWRLWHKGLPFPGTNCQILCGIPISLSSLQIRLSYSGPCASYLSDSSHNLEFL</sequence>
<proteinExistence type="predicted"/>
<dbReference type="InterPro" id="IPR026960">
    <property type="entry name" value="RVT-Znf"/>
</dbReference>
<comment type="caution">
    <text evidence="2">The sequence shown here is derived from an EMBL/GenBank/DDBJ whole genome shotgun (WGS) entry which is preliminary data.</text>
</comment>
<keyword evidence="3" id="KW-1185">Reference proteome</keyword>
<name>A0AAV0GK65_9ASTE</name>